<evidence type="ECO:0000313" key="2">
    <source>
        <dbReference type="EMBL" id="PSR74663.1"/>
    </source>
</evidence>
<dbReference type="Proteomes" id="UP000241462">
    <property type="component" value="Unassembled WGS sequence"/>
</dbReference>
<dbReference type="OrthoDB" id="5089392at2759"/>
<feature type="transmembrane region" description="Helical" evidence="1">
    <location>
        <begin position="150"/>
        <end position="170"/>
    </location>
</feature>
<sequence>MLAAVGFLEFANAGDFAANVWNESPVPIYALVFMALGGFAALCMLYFSVRDGILSWRNLRALRHERRHLQLQRQRQHQAAVRDANTLRTIDCFLDMNTREMGTELIERIGVDSLLGFSAFCVSLGTFMAMDGDTHPQLFLASNLLTGYVGNTPCVLFGIVNLCWSSWVWVRSKKQQAAALRYVKSSTRIGQKLRNRTSSIGMHAALHGISGVVAGAAGMVTATMWWGYVVLLPCIITSGVVNVFWRRRVGYERPLVAHEITSIDQDAVLEALRYADASGQRIYQGRRQGKDAFTSLVAEPDSVLCALDFVRKNNLFEDFCLRLLQDPAVAARLLASSSSSSSSSSPSPLMEWHQFASSTGAGDDEAWKQRVLGVARDLVNERALLSFQYQERHLLEVMGCYMCRGAEFGQGRDQKGSERVAKRVSTMATGGAGTRPNANSYAGRHGNDWLFGGFSLRGALRGLVRR</sequence>
<keyword evidence="1" id="KW-0472">Membrane</keyword>
<feature type="transmembrane region" description="Helical" evidence="1">
    <location>
        <begin position="225"/>
        <end position="245"/>
    </location>
</feature>
<dbReference type="AlphaFoldDB" id="A0A2T2ZS66"/>
<reference evidence="2 3" key="1">
    <citation type="journal article" date="2018" name="Mycol. Prog.">
        <title>Coniella lustricola, a new species from submerged detritus.</title>
        <authorList>
            <person name="Raudabaugh D.B."/>
            <person name="Iturriaga T."/>
            <person name="Carver A."/>
            <person name="Mondo S."/>
            <person name="Pangilinan J."/>
            <person name="Lipzen A."/>
            <person name="He G."/>
            <person name="Amirebrahimi M."/>
            <person name="Grigoriev I.V."/>
            <person name="Miller A.N."/>
        </authorList>
    </citation>
    <scope>NUCLEOTIDE SEQUENCE [LARGE SCALE GENOMIC DNA]</scope>
    <source>
        <strain evidence="2 3">B22-T-1</strain>
    </source>
</reference>
<feature type="transmembrane region" description="Helical" evidence="1">
    <location>
        <begin position="109"/>
        <end position="130"/>
    </location>
</feature>
<evidence type="ECO:0000313" key="3">
    <source>
        <dbReference type="Proteomes" id="UP000241462"/>
    </source>
</evidence>
<dbReference type="EMBL" id="KZ678847">
    <property type="protein sequence ID" value="PSR74663.1"/>
    <property type="molecule type" value="Genomic_DNA"/>
</dbReference>
<keyword evidence="3" id="KW-1185">Reference proteome</keyword>
<dbReference type="STRING" id="2025994.A0A2T2ZS66"/>
<keyword evidence="1" id="KW-0812">Transmembrane</keyword>
<keyword evidence="1" id="KW-1133">Transmembrane helix</keyword>
<accession>A0A2T2ZS66</accession>
<gene>
    <name evidence="2" type="ORF">BD289DRAFT_448500</name>
</gene>
<dbReference type="InParanoid" id="A0A2T2ZS66"/>
<protein>
    <recommendedName>
        <fullName evidence="4">Integral membrane protein</fullName>
    </recommendedName>
</protein>
<feature type="transmembrane region" description="Helical" evidence="1">
    <location>
        <begin position="29"/>
        <end position="49"/>
    </location>
</feature>
<evidence type="ECO:0000256" key="1">
    <source>
        <dbReference type="SAM" id="Phobius"/>
    </source>
</evidence>
<proteinExistence type="predicted"/>
<organism evidence="2 3">
    <name type="scientific">Coniella lustricola</name>
    <dbReference type="NCBI Taxonomy" id="2025994"/>
    <lineage>
        <taxon>Eukaryota</taxon>
        <taxon>Fungi</taxon>
        <taxon>Dikarya</taxon>
        <taxon>Ascomycota</taxon>
        <taxon>Pezizomycotina</taxon>
        <taxon>Sordariomycetes</taxon>
        <taxon>Sordariomycetidae</taxon>
        <taxon>Diaporthales</taxon>
        <taxon>Schizoparmaceae</taxon>
        <taxon>Coniella</taxon>
    </lineage>
</organism>
<name>A0A2T2ZS66_9PEZI</name>
<feature type="transmembrane region" description="Helical" evidence="1">
    <location>
        <begin position="200"/>
        <end position="219"/>
    </location>
</feature>
<evidence type="ECO:0008006" key="4">
    <source>
        <dbReference type="Google" id="ProtNLM"/>
    </source>
</evidence>